<evidence type="ECO:0000313" key="1">
    <source>
        <dbReference type="EMBL" id="MCQ4924972.1"/>
    </source>
</evidence>
<comment type="caution">
    <text evidence="1">The sequence shown here is derived from an EMBL/GenBank/DDBJ whole genome shotgun (WGS) entry which is preliminary data.</text>
</comment>
<evidence type="ECO:0000313" key="2">
    <source>
        <dbReference type="Proteomes" id="UP001524478"/>
    </source>
</evidence>
<dbReference type="Proteomes" id="UP001524478">
    <property type="component" value="Unassembled WGS sequence"/>
</dbReference>
<proteinExistence type="predicted"/>
<organism evidence="1 2">
    <name type="scientific">Tissierella carlieri</name>
    <dbReference type="NCBI Taxonomy" id="689904"/>
    <lineage>
        <taxon>Bacteria</taxon>
        <taxon>Bacillati</taxon>
        <taxon>Bacillota</taxon>
        <taxon>Tissierellia</taxon>
        <taxon>Tissierellales</taxon>
        <taxon>Tissierellaceae</taxon>
        <taxon>Tissierella</taxon>
    </lineage>
</organism>
<gene>
    <name evidence="1" type="ORF">NE686_17865</name>
</gene>
<dbReference type="RefSeq" id="WP_256312563.1">
    <property type="nucleotide sequence ID" value="NZ_JANGAC010000017.1"/>
</dbReference>
<dbReference type="EMBL" id="JANGAC010000017">
    <property type="protein sequence ID" value="MCQ4924972.1"/>
    <property type="molecule type" value="Genomic_DNA"/>
</dbReference>
<name>A0ABT1SEQ2_9FIRM</name>
<keyword evidence="2" id="KW-1185">Reference proteome</keyword>
<accession>A0ABT1SEQ2</accession>
<protein>
    <submittedName>
        <fullName evidence="1">Uncharacterized protein</fullName>
    </submittedName>
</protein>
<sequence>MSKFEEQLKTLIDVISEGFTKEVIEENQDVVLKVKSIYDADPKGFFDKLKSARLRLNTVIESVIDIPNQKNVYILEHIASGLYEHFFRQLMEKVEGPSCCADKSRYITRVSLKALKENKNLSLYEDYSKCEEIKEDKERQAYWSPESIENTDKAMELFWNWYLLRECNYK</sequence>
<reference evidence="1 2" key="1">
    <citation type="submission" date="2022-06" db="EMBL/GenBank/DDBJ databases">
        <title>Isolation of gut microbiota from human fecal samples.</title>
        <authorList>
            <person name="Pamer E.G."/>
            <person name="Barat B."/>
            <person name="Waligurski E."/>
            <person name="Medina S."/>
            <person name="Paddock L."/>
            <person name="Mostad J."/>
        </authorList>
    </citation>
    <scope>NUCLEOTIDE SEQUENCE [LARGE SCALE GENOMIC DNA]</scope>
    <source>
        <strain evidence="1 2">DFI.7.95</strain>
    </source>
</reference>